<dbReference type="Proteomes" id="UP000046393">
    <property type="component" value="Unplaced"/>
</dbReference>
<evidence type="ECO:0000256" key="1">
    <source>
        <dbReference type="SAM" id="Phobius"/>
    </source>
</evidence>
<feature type="domain" description="Endonuclease/exonuclease/phosphatase" evidence="2">
    <location>
        <begin position="96"/>
        <end position="227"/>
    </location>
</feature>
<dbReference type="InterPro" id="IPR005135">
    <property type="entry name" value="Endo/exonuclease/phosphatase"/>
</dbReference>
<keyword evidence="1" id="KW-0472">Membrane</keyword>
<feature type="transmembrane region" description="Helical" evidence="1">
    <location>
        <begin position="43"/>
        <end position="64"/>
    </location>
</feature>
<name>A0A0N5AFB5_9BILA</name>
<keyword evidence="3" id="KW-1185">Reference proteome</keyword>
<dbReference type="PANTHER" id="PTHR41349:SF1">
    <property type="entry name" value="PROTEIN CBG08683"/>
    <property type="match status" value="1"/>
</dbReference>
<dbReference type="SUPFAM" id="SSF56219">
    <property type="entry name" value="DNase I-like"/>
    <property type="match status" value="1"/>
</dbReference>
<dbReference type="GO" id="GO:0003824">
    <property type="term" value="F:catalytic activity"/>
    <property type="evidence" value="ECO:0007669"/>
    <property type="project" value="InterPro"/>
</dbReference>
<dbReference type="PANTHER" id="PTHR41349">
    <property type="match status" value="1"/>
</dbReference>
<evidence type="ECO:0000313" key="4">
    <source>
        <dbReference type="WBParaSite" id="SMUV_0000296101-mRNA-1"/>
    </source>
</evidence>
<protein>
    <submittedName>
        <fullName evidence="4">Endo/exonuclease/phosphatase domain-containing protein</fullName>
    </submittedName>
</protein>
<dbReference type="InterPro" id="IPR036691">
    <property type="entry name" value="Endo/exonu/phosph_ase_sf"/>
</dbReference>
<keyword evidence="1" id="KW-0812">Transmembrane</keyword>
<organism evidence="3 4">
    <name type="scientific">Syphacia muris</name>
    <dbReference type="NCBI Taxonomy" id="451379"/>
    <lineage>
        <taxon>Eukaryota</taxon>
        <taxon>Metazoa</taxon>
        <taxon>Ecdysozoa</taxon>
        <taxon>Nematoda</taxon>
        <taxon>Chromadorea</taxon>
        <taxon>Rhabditida</taxon>
        <taxon>Spirurina</taxon>
        <taxon>Oxyuridomorpha</taxon>
        <taxon>Oxyuroidea</taxon>
        <taxon>Oxyuridae</taxon>
        <taxon>Syphacia</taxon>
    </lineage>
</organism>
<dbReference type="AlphaFoldDB" id="A0A0N5AFB5"/>
<reference evidence="4" key="1">
    <citation type="submission" date="2017-02" db="UniProtKB">
        <authorList>
            <consortium name="WormBaseParasite"/>
        </authorList>
    </citation>
    <scope>IDENTIFICATION</scope>
</reference>
<sequence>MTFNIWQSGNNVNNGLKKIIKHIEIVNPDIVALQVNLTSNVAFIYYASFFIYLIHLSYGPYAAFNKLVTSENQIMAGEYGRILHITDLLSNKQFKKAIGESGYKPVIVAGDFNSPSHLDWTSSTSSFHGGWAFDWPATKYLQTETGLQDSFRQLYPDVVKSPGITWSTVQKMSPNGWNWTIPEPQDRIDFIFYTNTTILASYSKTYSGYLPVIPLPNHKNNDYPSDHFAVITDFVAYKRRE</sequence>
<keyword evidence="1" id="KW-1133">Transmembrane helix</keyword>
<dbReference type="Gene3D" id="3.60.10.10">
    <property type="entry name" value="Endonuclease/exonuclease/phosphatase"/>
    <property type="match status" value="1"/>
</dbReference>
<dbReference type="Pfam" id="PF03372">
    <property type="entry name" value="Exo_endo_phos"/>
    <property type="match status" value="1"/>
</dbReference>
<evidence type="ECO:0000313" key="3">
    <source>
        <dbReference type="Proteomes" id="UP000046393"/>
    </source>
</evidence>
<accession>A0A0N5AFB5</accession>
<proteinExistence type="predicted"/>
<dbReference type="STRING" id="451379.A0A0N5AFB5"/>
<evidence type="ECO:0000259" key="2">
    <source>
        <dbReference type="Pfam" id="PF03372"/>
    </source>
</evidence>
<dbReference type="WBParaSite" id="SMUV_0000296101-mRNA-1">
    <property type="protein sequence ID" value="SMUV_0000296101-mRNA-1"/>
    <property type="gene ID" value="SMUV_0000296101"/>
</dbReference>